<proteinExistence type="predicted"/>
<dbReference type="Proteomes" id="UP000271162">
    <property type="component" value="Unassembled WGS sequence"/>
</dbReference>
<keyword evidence="3" id="KW-1185">Reference proteome</keyword>
<evidence type="ECO:0000313" key="3">
    <source>
        <dbReference type="Proteomes" id="UP000271162"/>
    </source>
</evidence>
<feature type="transmembrane region" description="Helical" evidence="1">
    <location>
        <begin position="39"/>
        <end position="63"/>
    </location>
</feature>
<keyword evidence="1" id="KW-0472">Membrane</keyword>
<gene>
    <name evidence="2" type="ORF">NBR_LOCUS4495</name>
</gene>
<keyword evidence="1" id="KW-0812">Transmembrane</keyword>
<organism evidence="4">
    <name type="scientific">Nippostrongylus brasiliensis</name>
    <name type="common">Rat hookworm</name>
    <dbReference type="NCBI Taxonomy" id="27835"/>
    <lineage>
        <taxon>Eukaryota</taxon>
        <taxon>Metazoa</taxon>
        <taxon>Ecdysozoa</taxon>
        <taxon>Nematoda</taxon>
        <taxon>Chromadorea</taxon>
        <taxon>Rhabditida</taxon>
        <taxon>Rhabditina</taxon>
        <taxon>Rhabditomorpha</taxon>
        <taxon>Strongyloidea</taxon>
        <taxon>Heligmosomidae</taxon>
        <taxon>Nippostrongylus</taxon>
    </lineage>
</organism>
<protein>
    <submittedName>
        <fullName evidence="4">Glutamate/aspartate:proton symporter</fullName>
    </submittedName>
</protein>
<evidence type="ECO:0000313" key="4">
    <source>
        <dbReference type="WBParaSite" id="NBR_0000449301-mRNA-1"/>
    </source>
</evidence>
<dbReference type="AlphaFoldDB" id="A0A0N4XPP1"/>
<name>A0A0N4XPP1_NIPBR</name>
<feature type="transmembrane region" description="Helical" evidence="1">
    <location>
        <begin position="12"/>
        <end position="33"/>
    </location>
</feature>
<keyword evidence="1" id="KW-1133">Transmembrane helix</keyword>
<dbReference type="EMBL" id="UYSL01008523">
    <property type="protein sequence ID" value="VDL68084.1"/>
    <property type="molecule type" value="Genomic_DNA"/>
</dbReference>
<dbReference type="WBParaSite" id="NBR_0000449301-mRNA-1">
    <property type="protein sequence ID" value="NBR_0000449301-mRNA-1"/>
    <property type="gene ID" value="NBR_0000449301"/>
</dbReference>
<evidence type="ECO:0000256" key="1">
    <source>
        <dbReference type="SAM" id="Phobius"/>
    </source>
</evidence>
<evidence type="ECO:0000313" key="2">
    <source>
        <dbReference type="EMBL" id="VDL68084.1"/>
    </source>
</evidence>
<sequence>MPLYVTRFGQFPYFFKILTLFFSLATVICLWGAPSSPGGTSLIWFTVVVALVIDIALIGVLALEIDRVQSPIRGFSYAALVRSVQGVQKLPVQKYCIVTSTKM</sequence>
<accession>A0A0N4XPP1</accession>
<reference evidence="2 3" key="2">
    <citation type="submission" date="2018-11" db="EMBL/GenBank/DDBJ databases">
        <authorList>
            <consortium name="Pathogen Informatics"/>
        </authorList>
    </citation>
    <scope>NUCLEOTIDE SEQUENCE [LARGE SCALE GENOMIC DNA]</scope>
</reference>
<reference evidence="4" key="1">
    <citation type="submission" date="2017-02" db="UniProtKB">
        <authorList>
            <consortium name="WormBaseParasite"/>
        </authorList>
    </citation>
    <scope>IDENTIFICATION</scope>
</reference>